<dbReference type="AlphaFoldDB" id="A0A1E7FB34"/>
<name>A0A1E7FB34_9STRA</name>
<dbReference type="EMBL" id="KV784359">
    <property type="protein sequence ID" value="OEU15356.1"/>
    <property type="molecule type" value="Genomic_DNA"/>
</dbReference>
<feature type="compositionally biased region" description="Basic residues" evidence="1">
    <location>
        <begin position="351"/>
        <end position="378"/>
    </location>
</feature>
<feature type="compositionally biased region" description="Basic residues" evidence="1">
    <location>
        <begin position="14"/>
        <end position="23"/>
    </location>
</feature>
<proteinExistence type="predicted"/>
<gene>
    <name evidence="2" type="ORF">FRACYDRAFT_261647</name>
</gene>
<reference evidence="2 3" key="1">
    <citation type="submission" date="2016-09" db="EMBL/GenBank/DDBJ databases">
        <title>Extensive genetic diversity and differential bi-allelic expression allows diatom success in the polar Southern Ocean.</title>
        <authorList>
            <consortium name="DOE Joint Genome Institute"/>
            <person name="Mock T."/>
            <person name="Otillar R.P."/>
            <person name="Strauss J."/>
            <person name="Dupont C."/>
            <person name="Frickenhaus S."/>
            <person name="Maumus F."/>
            <person name="Mcmullan M."/>
            <person name="Sanges R."/>
            <person name="Schmutz J."/>
            <person name="Toseland A."/>
            <person name="Valas R."/>
            <person name="Veluchamy A."/>
            <person name="Ward B.J."/>
            <person name="Allen A."/>
            <person name="Barry K."/>
            <person name="Falciatore A."/>
            <person name="Ferrante M."/>
            <person name="Fortunato A.E."/>
            <person name="Gloeckner G."/>
            <person name="Gruber A."/>
            <person name="Hipkin R."/>
            <person name="Janech M."/>
            <person name="Kroth P."/>
            <person name="Leese F."/>
            <person name="Lindquist E."/>
            <person name="Lyon B.R."/>
            <person name="Martin J."/>
            <person name="Mayer C."/>
            <person name="Parker M."/>
            <person name="Quesneville H."/>
            <person name="Raymond J."/>
            <person name="Uhlig C."/>
            <person name="Valentin K.U."/>
            <person name="Worden A.Z."/>
            <person name="Armbrust E.V."/>
            <person name="Bowler C."/>
            <person name="Green B."/>
            <person name="Moulton V."/>
            <person name="Van Oosterhout C."/>
            <person name="Grigoriev I."/>
        </authorList>
    </citation>
    <scope>NUCLEOTIDE SEQUENCE [LARGE SCALE GENOMIC DNA]</scope>
    <source>
        <strain evidence="2 3">CCMP1102</strain>
    </source>
</reference>
<organism evidence="2 3">
    <name type="scientific">Fragilariopsis cylindrus CCMP1102</name>
    <dbReference type="NCBI Taxonomy" id="635003"/>
    <lineage>
        <taxon>Eukaryota</taxon>
        <taxon>Sar</taxon>
        <taxon>Stramenopiles</taxon>
        <taxon>Ochrophyta</taxon>
        <taxon>Bacillariophyta</taxon>
        <taxon>Bacillariophyceae</taxon>
        <taxon>Bacillariophycidae</taxon>
        <taxon>Bacillariales</taxon>
        <taxon>Bacillariaceae</taxon>
        <taxon>Fragilariopsis</taxon>
    </lineage>
</organism>
<dbReference type="GO" id="GO:0000470">
    <property type="term" value="P:maturation of LSU-rRNA"/>
    <property type="evidence" value="ECO:0007669"/>
    <property type="project" value="TreeGrafter"/>
</dbReference>
<dbReference type="GO" id="GO:0000460">
    <property type="term" value="P:maturation of 5.8S rRNA"/>
    <property type="evidence" value="ECO:0007669"/>
    <property type="project" value="TreeGrafter"/>
</dbReference>
<sequence>MSYYGPSSPQINNKTKRGKKPKPKAYERLPQYEYNCRHDEYISLSRSEHFNRHNKRLRKTTRSIPWRDEWELQEVGKSLLSVLQECEQSGDDQNPEELLSPQEAFTKISVWKSRLNALEGLPHAIESTGALAQVYWRDSQRRRRRKQRTILMDNSVSVMELRLAYSSAIVRCINGFSDSLQQQRAMAASVANLCGQLGIPSWLVDTRHESSHNTLPNLEVLRLSTSTLLEFMKCEYWIPKCTDWNNENIIERTIPSESDPSMQKRISIDLLLDYNACASDWANSRDNTTYDKETKESKDAATSSMPTNKRKKTKPSAIQKTTILSYDPLFGEVASLRTNANRFASLEPLKKSKNSKGKGKGNKRKQKTIQNTPKKRKGEKSPNDCAKLFVQSVSSPQEGYAIATQYLIWGGIGEAPIGLGVLIPGSEKTFPATPQGVSKCWQYYTPLIHVICRKWPGFTACLVVHLVDCVVSTENHVTFQRNDLDVGSGRKLYFLSAWVRLILSQRFVAALDPTFSMNNSTKNSNSQKKGNTNPLELPLAQLNHLESLGYPLNSLLDRCLQHNRDDNDNGKTISSSISNSTKTSRGIIHSLRKILGAKQTDNFGYSYEIDEIKNVTFHETQNIGTTSISDLGETDNTNMKSLDSMSLDEMEAMLSGNHEVVSTVSTDVGQPPDTALDNPIGMAEIASRSKRPAWVRCKQWDSCSIGTLPGYPM</sequence>
<dbReference type="GO" id="GO:0090730">
    <property type="term" value="C:Las1 complex"/>
    <property type="evidence" value="ECO:0007669"/>
    <property type="project" value="InterPro"/>
</dbReference>
<dbReference type="Pfam" id="PF04031">
    <property type="entry name" value="Las1"/>
    <property type="match status" value="1"/>
</dbReference>
<keyword evidence="3" id="KW-1185">Reference proteome</keyword>
<accession>A0A1E7FB34</accession>
<feature type="region of interest" description="Disordered" evidence="1">
    <location>
        <begin position="345"/>
        <end position="382"/>
    </location>
</feature>
<dbReference type="InParanoid" id="A0A1E7FB34"/>
<dbReference type="PANTHER" id="PTHR15002:SF0">
    <property type="entry name" value="RIBOSOMAL BIOGENESIS PROTEIN LAS1L"/>
    <property type="match status" value="1"/>
</dbReference>
<dbReference type="OrthoDB" id="10263222at2759"/>
<feature type="compositionally biased region" description="Polar residues" evidence="1">
    <location>
        <begin position="1"/>
        <end position="13"/>
    </location>
</feature>
<protein>
    <submittedName>
        <fullName evidence="2">Las1-domain-containing protein</fullName>
    </submittedName>
</protein>
<evidence type="ECO:0000313" key="3">
    <source>
        <dbReference type="Proteomes" id="UP000095751"/>
    </source>
</evidence>
<evidence type="ECO:0000256" key="1">
    <source>
        <dbReference type="SAM" id="MobiDB-lite"/>
    </source>
</evidence>
<dbReference type="InterPro" id="IPR007174">
    <property type="entry name" value="Las1"/>
</dbReference>
<feature type="compositionally biased region" description="Basic and acidic residues" evidence="1">
    <location>
        <begin position="288"/>
        <end position="299"/>
    </location>
</feature>
<dbReference type="PANTHER" id="PTHR15002">
    <property type="entry name" value="RIBOSOMAL BIOGENESIS PROTEIN LAS1L"/>
    <property type="match status" value="1"/>
</dbReference>
<feature type="region of interest" description="Disordered" evidence="1">
    <location>
        <begin position="1"/>
        <end position="25"/>
    </location>
</feature>
<feature type="region of interest" description="Disordered" evidence="1">
    <location>
        <begin position="285"/>
        <end position="317"/>
    </location>
</feature>
<evidence type="ECO:0000313" key="2">
    <source>
        <dbReference type="EMBL" id="OEU15356.1"/>
    </source>
</evidence>
<dbReference type="KEGG" id="fcy:FRACYDRAFT_261647"/>
<dbReference type="GO" id="GO:0004519">
    <property type="term" value="F:endonuclease activity"/>
    <property type="evidence" value="ECO:0007669"/>
    <property type="project" value="InterPro"/>
</dbReference>
<dbReference type="Proteomes" id="UP000095751">
    <property type="component" value="Unassembled WGS sequence"/>
</dbReference>
<dbReference type="GO" id="GO:0030687">
    <property type="term" value="C:preribosome, large subunit precursor"/>
    <property type="evidence" value="ECO:0007669"/>
    <property type="project" value="TreeGrafter"/>
</dbReference>